<dbReference type="Proteomes" id="UP001143391">
    <property type="component" value="Unassembled WGS sequence"/>
</dbReference>
<dbReference type="Pfam" id="PF00171">
    <property type="entry name" value="Aldedh"/>
    <property type="match status" value="1"/>
</dbReference>
<comment type="similarity">
    <text evidence="3">Belongs to the aldehyde dehydrogenase family.</text>
</comment>
<dbReference type="PANTHER" id="PTHR11699">
    <property type="entry name" value="ALDEHYDE DEHYDROGENASE-RELATED"/>
    <property type="match status" value="1"/>
</dbReference>
<dbReference type="CDD" id="cd07112">
    <property type="entry name" value="ALDH_GABALDH-PuuC"/>
    <property type="match status" value="1"/>
</dbReference>
<dbReference type="InterPro" id="IPR016161">
    <property type="entry name" value="Ald_DH/histidinol_DH"/>
</dbReference>
<dbReference type="PROSITE" id="PS00070">
    <property type="entry name" value="ALDEHYDE_DEHYDR_CYS"/>
    <property type="match status" value="1"/>
</dbReference>
<name>A0ABT5YA69_9GAMM</name>
<accession>A0ABT5YA69</accession>
<organism evidence="5 6">
    <name type="scientific">Marinobacter iranensis</name>
    <dbReference type="NCBI Taxonomy" id="2962607"/>
    <lineage>
        <taxon>Bacteria</taxon>
        <taxon>Pseudomonadati</taxon>
        <taxon>Pseudomonadota</taxon>
        <taxon>Gammaproteobacteria</taxon>
        <taxon>Pseudomonadales</taxon>
        <taxon>Marinobacteraceae</taxon>
        <taxon>Marinobacter</taxon>
    </lineage>
</organism>
<proteinExistence type="inferred from homology"/>
<dbReference type="InterPro" id="IPR016162">
    <property type="entry name" value="Ald_DH_N"/>
</dbReference>
<dbReference type="SUPFAM" id="SSF53720">
    <property type="entry name" value="ALDH-like"/>
    <property type="match status" value="1"/>
</dbReference>
<feature type="active site" evidence="2">
    <location>
        <position position="268"/>
    </location>
</feature>
<sequence length="506" mass="54306">MTDLLTQEEYRSIAANLTPATMSFVNGGFRSASNGETVATINPATGEEIGQVAACTAEDVDYAVKKARDAFEDGRWSRLHPTARKEVLIKLCELIKRNANELAVLESLDSGKPILDCVTVDIPEVIHTLAWHAELIDKIYDQTAPVGPDAVAMVVREPIGVVGAVLPWNFPLLMLAWKIGPALASGCSMIVKPASQTSLTALRVAELASEAGLPDGVLNILTGSGSVVGAAIGQHSGIDMVTFTGSTETGRRFLRYSADSNLKEVVLEMGGKNPCIVLDDAEDLDRVAEQVVQAAFWNMGENCSAGSRLIVQSGVKGALMDRILDHARQWRTGDPLDPSNQLGALVDKTHFAKVSEYLQIGKEANHKLVLGGETRDGTYILPTVFDDVSSEDRLAREEIFGPILSVITVNSYDEAIKVANDTPYGLTASVFTANARKSLRAAQALQAGTVTVNCFGEGDITTPFGGYKQSGFGGRDNSIHAHDQFTQLKTIWVDLSAEAVDECQTR</sequence>
<dbReference type="InterPro" id="IPR016160">
    <property type="entry name" value="Ald_DH_CS_CYS"/>
</dbReference>
<keyword evidence="6" id="KW-1185">Reference proteome</keyword>
<dbReference type="InterPro" id="IPR016163">
    <property type="entry name" value="Ald_DH_C"/>
</dbReference>
<keyword evidence="1 3" id="KW-0560">Oxidoreductase</keyword>
<dbReference type="EMBL" id="JANCMW010000005">
    <property type="protein sequence ID" value="MDF0750492.1"/>
    <property type="molecule type" value="Genomic_DNA"/>
</dbReference>
<dbReference type="RefSeq" id="WP_275706024.1">
    <property type="nucleotide sequence ID" value="NZ_JANCMW010000005.1"/>
</dbReference>
<gene>
    <name evidence="5" type="ORF">NLU14_09630</name>
</gene>
<dbReference type="InterPro" id="IPR015590">
    <property type="entry name" value="Aldehyde_DH_dom"/>
</dbReference>
<evidence type="ECO:0000256" key="1">
    <source>
        <dbReference type="ARBA" id="ARBA00023002"/>
    </source>
</evidence>
<evidence type="ECO:0000313" key="6">
    <source>
        <dbReference type="Proteomes" id="UP001143391"/>
    </source>
</evidence>
<evidence type="ECO:0000259" key="4">
    <source>
        <dbReference type="Pfam" id="PF00171"/>
    </source>
</evidence>
<dbReference type="PROSITE" id="PS00687">
    <property type="entry name" value="ALDEHYDE_DEHYDR_GLU"/>
    <property type="match status" value="1"/>
</dbReference>
<protein>
    <submittedName>
        <fullName evidence="5">Aldehyde dehydrogenase</fullName>
    </submittedName>
</protein>
<evidence type="ECO:0000313" key="5">
    <source>
        <dbReference type="EMBL" id="MDF0750492.1"/>
    </source>
</evidence>
<feature type="domain" description="Aldehyde dehydrogenase" evidence="4">
    <location>
        <begin position="32"/>
        <end position="491"/>
    </location>
</feature>
<reference evidence="5" key="1">
    <citation type="submission" date="2022-07" db="EMBL/GenBank/DDBJ databases">
        <title>Marinobacter iranensis a new bacterium isolate from a hipersaline lake in Iran.</title>
        <authorList>
            <person name="Mohammad A.M.A."/>
            <person name="Cristina S.-P."/>
            <person name="Antonio V."/>
        </authorList>
    </citation>
    <scope>NUCLEOTIDE SEQUENCE</scope>
    <source>
        <strain evidence="5">71-i</strain>
    </source>
</reference>
<dbReference type="InterPro" id="IPR029510">
    <property type="entry name" value="Ald_DH_CS_GLU"/>
</dbReference>
<evidence type="ECO:0000256" key="2">
    <source>
        <dbReference type="PROSITE-ProRule" id="PRU10007"/>
    </source>
</evidence>
<dbReference type="Gene3D" id="3.40.605.10">
    <property type="entry name" value="Aldehyde Dehydrogenase, Chain A, domain 1"/>
    <property type="match status" value="1"/>
</dbReference>
<comment type="caution">
    <text evidence="5">The sequence shown here is derived from an EMBL/GenBank/DDBJ whole genome shotgun (WGS) entry which is preliminary data.</text>
</comment>
<dbReference type="Gene3D" id="3.40.309.10">
    <property type="entry name" value="Aldehyde Dehydrogenase, Chain A, domain 2"/>
    <property type="match status" value="1"/>
</dbReference>
<evidence type="ECO:0000256" key="3">
    <source>
        <dbReference type="RuleBase" id="RU003345"/>
    </source>
</evidence>